<protein>
    <submittedName>
        <fullName evidence="3">Uncharacterized protein</fullName>
    </submittedName>
</protein>
<dbReference type="InterPro" id="IPR021961">
    <property type="entry name" value="McrB_DNA-bd"/>
</dbReference>
<name>A0A0M9GCQ1_9PSED</name>
<dbReference type="EMBL" id="JSYZ01000026">
    <property type="protein sequence ID" value="KPA87828.1"/>
    <property type="molecule type" value="Genomic_DNA"/>
</dbReference>
<organism evidence="3 4">
    <name type="scientific">Pseudomonas asplenii</name>
    <dbReference type="NCBI Taxonomy" id="53407"/>
    <lineage>
        <taxon>Bacteria</taxon>
        <taxon>Pseudomonadati</taxon>
        <taxon>Pseudomonadota</taxon>
        <taxon>Gammaproteobacteria</taxon>
        <taxon>Pseudomonadales</taxon>
        <taxon>Pseudomonadaceae</taxon>
        <taxon>Pseudomonas</taxon>
    </lineage>
</organism>
<feature type="domain" description="Type IV methyl-directed restriction enzyme EcoKMcrB subunit DNA-binding" evidence="1">
    <location>
        <begin position="15"/>
        <end position="179"/>
    </location>
</feature>
<evidence type="ECO:0000259" key="2">
    <source>
        <dbReference type="Pfam" id="PF13020"/>
    </source>
</evidence>
<dbReference type="InterPro" id="IPR024975">
    <property type="entry name" value="NOV_C"/>
</dbReference>
<dbReference type="Pfam" id="PF13020">
    <property type="entry name" value="NOV_C"/>
    <property type="match status" value="1"/>
</dbReference>
<dbReference type="Pfam" id="PF12102">
    <property type="entry name" value="MrcB_N"/>
    <property type="match status" value="1"/>
</dbReference>
<dbReference type="Proteomes" id="UP000037931">
    <property type="component" value="Unassembled WGS sequence"/>
</dbReference>
<proteinExistence type="predicted"/>
<dbReference type="PATRIC" id="fig|50340.43.peg.3497"/>
<accession>A0A0M9GCQ1</accession>
<evidence type="ECO:0000259" key="1">
    <source>
        <dbReference type="Pfam" id="PF12102"/>
    </source>
</evidence>
<feature type="domain" description="Protein NO VEIN C-terminal" evidence="2">
    <location>
        <begin position="243"/>
        <end position="320"/>
    </location>
</feature>
<dbReference type="OrthoDB" id="9802640at2"/>
<keyword evidence="4" id="KW-1185">Reference proteome</keyword>
<sequence>MESTLGKVCALQPKYSSTNTPEMQERGHLIRSVLAGELRTRLPALQKAFDSVFDDLAVEGSDGIGRKTEAPWVRVFSRAMSPTAREGFYLVIHFAADGSAVFITVGCGSTIWSGGDLRPVSDDELKARTSWARSVVQQRWKALSPFDDEIVLGARASLPRTFEKATVFAKRIPVSDLPTANLDLLLFKAAERLSEIYLAQLERRDVSPGDQDAGEITVIAKPLRNRAGKQGRGLTAQERRVVELQAMALAMQYLVGQGYELRDTSATESFDILAKRAVEELMVEVKGTTSDLCTSVLMTKNEVDLHRKNKGSTGLIIVSKIRLSRDAGEPVATGGEVEALLCWDIDEWTSEPIAFQVSRKAN</sequence>
<evidence type="ECO:0000313" key="4">
    <source>
        <dbReference type="Proteomes" id="UP000037931"/>
    </source>
</evidence>
<dbReference type="STRING" id="50340.PF66_05786"/>
<gene>
    <name evidence="3" type="ORF">PF66_05786</name>
</gene>
<evidence type="ECO:0000313" key="3">
    <source>
        <dbReference type="EMBL" id="KPA87828.1"/>
    </source>
</evidence>
<comment type="caution">
    <text evidence="3">The sequence shown here is derived from an EMBL/GenBank/DDBJ whole genome shotgun (WGS) entry which is preliminary data.</text>
</comment>
<dbReference type="RefSeq" id="WP_081009930.1">
    <property type="nucleotide sequence ID" value="NZ_JSYZ01000026.1"/>
</dbReference>
<dbReference type="Gene3D" id="3.30.920.90">
    <property type="match status" value="1"/>
</dbReference>
<reference evidence="3 4" key="1">
    <citation type="journal article" date="2015" name="PLoS ONE">
        <title>Rice-Infecting Pseudomonas Genomes Are Highly Accessorized and Harbor Multiple Putative Virulence Mechanisms to Cause Sheath Brown Rot.</title>
        <authorList>
            <person name="Quibod I.L."/>
            <person name="Grande G."/>
            <person name="Oreiro E.G."/>
            <person name="Borja F.N."/>
            <person name="Dossa G.S."/>
            <person name="Mauleon R."/>
            <person name="Cruz C.V."/>
            <person name="Oliva R."/>
        </authorList>
    </citation>
    <scope>NUCLEOTIDE SEQUENCE [LARGE SCALE GENOMIC DNA]</scope>
    <source>
        <strain evidence="3 4">IRRI 6609</strain>
    </source>
</reference>
<dbReference type="AlphaFoldDB" id="A0A0M9GCQ1"/>